<feature type="transmembrane region" description="Helical" evidence="1">
    <location>
        <begin position="130"/>
        <end position="147"/>
    </location>
</feature>
<proteinExistence type="predicted"/>
<evidence type="ECO:0000313" key="2">
    <source>
        <dbReference type="EMBL" id="KXT67138.1"/>
    </source>
</evidence>
<evidence type="ECO:0000256" key="1">
    <source>
        <dbReference type="SAM" id="Phobius"/>
    </source>
</evidence>
<dbReference type="RefSeq" id="WP_061458938.1">
    <property type="nucleotide sequence ID" value="NZ_KQ968749.1"/>
</dbReference>
<feature type="transmembrane region" description="Helical" evidence="1">
    <location>
        <begin position="32"/>
        <end position="57"/>
    </location>
</feature>
<evidence type="ECO:0000313" key="5">
    <source>
        <dbReference type="Proteomes" id="UP000071927"/>
    </source>
</evidence>
<dbReference type="EMBL" id="LQOF01000306">
    <property type="protein sequence ID" value="KXT67138.1"/>
    <property type="molecule type" value="Genomic_DNA"/>
</dbReference>
<name>A0A139QPF1_9STRE</name>
<protein>
    <submittedName>
        <fullName evidence="3">Uncharacterized protein</fullName>
    </submittedName>
</protein>
<keyword evidence="1" id="KW-1133">Transmembrane helix</keyword>
<dbReference type="PATRIC" id="fig|315405.11.peg.1769"/>
<feature type="transmembrane region" description="Helical" evidence="1">
    <location>
        <begin position="69"/>
        <end position="90"/>
    </location>
</feature>
<dbReference type="Proteomes" id="UP000070198">
    <property type="component" value="Unassembled WGS sequence"/>
</dbReference>
<evidence type="ECO:0000313" key="4">
    <source>
        <dbReference type="Proteomes" id="UP000070198"/>
    </source>
</evidence>
<reference evidence="4 5" key="1">
    <citation type="submission" date="2016-01" db="EMBL/GenBank/DDBJ databases">
        <title>Highly variable Streptococcus oralis are common among viridans streptococci isolated from primates.</title>
        <authorList>
            <person name="Denapaite D."/>
            <person name="Rieger M."/>
            <person name="Koendgen S."/>
            <person name="Brueckner R."/>
            <person name="Ochigava I."/>
            <person name="Kappeler P."/>
            <person name="Maetz-Rensing K."/>
            <person name="Leendertz F."/>
            <person name="Hakenbeck R."/>
        </authorList>
    </citation>
    <scope>NUCLEOTIDE SEQUENCE [LARGE SCALE GENOMIC DNA]</scope>
    <source>
        <strain evidence="2 4">DD02</strain>
        <strain evidence="3 5">DD03</strain>
    </source>
</reference>
<dbReference type="EMBL" id="LQXV01000384">
    <property type="protein sequence ID" value="KXU04406.1"/>
    <property type="molecule type" value="Genomic_DNA"/>
</dbReference>
<gene>
    <name evidence="2" type="ORF">SGADD02_01506</name>
    <name evidence="3" type="ORF">SGADD03_01849</name>
</gene>
<feature type="transmembrane region" description="Helical" evidence="1">
    <location>
        <begin position="178"/>
        <end position="197"/>
    </location>
</feature>
<dbReference type="Proteomes" id="UP000071927">
    <property type="component" value="Unassembled WGS sequence"/>
</dbReference>
<accession>A0A139QPF1</accession>
<organism evidence="3 5">
    <name type="scientific">Streptococcus gallolyticus</name>
    <dbReference type="NCBI Taxonomy" id="315405"/>
    <lineage>
        <taxon>Bacteria</taxon>
        <taxon>Bacillati</taxon>
        <taxon>Bacillota</taxon>
        <taxon>Bacilli</taxon>
        <taxon>Lactobacillales</taxon>
        <taxon>Streptococcaceae</taxon>
        <taxon>Streptococcus</taxon>
    </lineage>
</organism>
<dbReference type="AlphaFoldDB" id="A0A139QPF1"/>
<feature type="transmembrane region" description="Helical" evidence="1">
    <location>
        <begin position="102"/>
        <end position="124"/>
    </location>
</feature>
<evidence type="ECO:0000313" key="3">
    <source>
        <dbReference type="EMBL" id="KXU04406.1"/>
    </source>
</evidence>
<sequence>MQLFKFSFEESEYIVDETFVKRSMEKSNNKRFLGILLINLLIYGFIVLTPIMVEIFIEGNTEISSISWQWGSLIILLLFYLIYFGLSVKYNKRNVTKKYLTNLYLTILFFILMLIFPIFTAIMLSSTSKIIAILSLLVMVAIIWYTLPRLVKGINNSVSTKETFNSLAYLMSEKVGNLLMIMGTSGVAAGAAIVNIISDGTSNRIIDAIIFPFMPTAGYLVLYFIFIEFYKGYYVVKYFEQYRVKFGYSIEEWYGKNSKEYKESLKNK</sequence>
<feature type="transmembrane region" description="Helical" evidence="1">
    <location>
        <begin position="209"/>
        <end position="230"/>
    </location>
</feature>
<keyword evidence="1" id="KW-0472">Membrane</keyword>
<comment type="caution">
    <text evidence="3">The sequence shown here is derived from an EMBL/GenBank/DDBJ whole genome shotgun (WGS) entry which is preliminary data.</text>
</comment>
<keyword evidence="1" id="KW-0812">Transmembrane</keyword>